<name>K2MNW2_TRYCR</name>
<feature type="region of interest" description="Disordered" evidence="1">
    <location>
        <begin position="59"/>
        <end position="100"/>
    </location>
</feature>
<dbReference type="AlphaFoldDB" id="K2MNW2"/>
<evidence type="ECO:0000313" key="3">
    <source>
        <dbReference type="Proteomes" id="UP000007350"/>
    </source>
</evidence>
<evidence type="ECO:0000313" key="2">
    <source>
        <dbReference type="EMBL" id="EKF27324.1"/>
    </source>
</evidence>
<dbReference type="OrthoDB" id="10506068at2759"/>
<comment type="caution">
    <text evidence="2">The sequence shown here is derived from an EMBL/GenBank/DDBJ whole genome shotgun (WGS) entry which is preliminary data.</text>
</comment>
<evidence type="ECO:0000256" key="1">
    <source>
        <dbReference type="SAM" id="MobiDB-lite"/>
    </source>
</evidence>
<accession>K2MNW2</accession>
<proteinExistence type="predicted"/>
<keyword evidence="3" id="KW-1185">Reference proteome</keyword>
<dbReference type="Proteomes" id="UP000007350">
    <property type="component" value="Unassembled WGS sequence"/>
</dbReference>
<organism evidence="2 3">
    <name type="scientific">Trypanosoma cruzi marinkellei</name>
    <dbReference type="NCBI Taxonomy" id="85056"/>
    <lineage>
        <taxon>Eukaryota</taxon>
        <taxon>Discoba</taxon>
        <taxon>Euglenozoa</taxon>
        <taxon>Kinetoplastea</taxon>
        <taxon>Metakinetoplastina</taxon>
        <taxon>Trypanosomatida</taxon>
        <taxon>Trypanosomatidae</taxon>
        <taxon>Trypanosoma</taxon>
        <taxon>Schizotrypanum</taxon>
    </lineage>
</organism>
<feature type="non-terminal residue" evidence="2">
    <location>
        <position position="1"/>
    </location>
</feature>
<protein>
    <submittedName>
        <fullName evidence="2">Uncharacterized protein</fullName>
    </submittedName>
</protein>
<gene>
    <name evidence="2" type="ORF">MOQ_008955</name>
</gene>
<feature type="compositionally biased region" description="Basic and acidic residues" evidence="1">
    <location>
        <begin position="59"/>
        <end position="68"/>
    </location>
</feature>
<dbReference type="EMBL" id="AHKC01018432">
    <property type="protein sequence ID" value="EKF27324.1"/>
    <property type="molecule type" value="Genomic_DNA"/>
</dbReference>
<reference evidence="2 3" key="1">
    <citation type="journal article" date="2012" name="BMC Genomics">
        <title>Comparative genomic analysis of human infective Trypanosoma cruzi lineages with the bat-restricted subspecies T. cruzi marinkellei.</title>
        <authorList>
            <person name="Franzen O."/>
            <person name="Talavera-Lopez C."/>
            <person name="Ochaya S."/>
            <person name="Butler C.E."/>
            <person name="Messenger L.A."/>
            <person name="Lewis M.D."/>
            <person name="Llewellyn M.S."/>
            <person name="Marinkelle C.J."/>
            <person name="Tyler K.M."/>
            <person name="Miles M.A."/>
            <person name="Andersson B."/>
        </authorList>
    </citation>
    <scope>NUCLEOTIDE SEQUENCE [LARGE SCALE GENOMIC DNA]</scope>
    <source>
        <strain evidence="2 3">B7</strain>
    </source>
</reference>
<sequence length="278" mass="31359">SQQPAVFPSRDCCCWCRADGINQRTDQPRLAGTRLQHHEIWGHVLYRTKSWPSNLFQKHTEKQTKSKENSTQQWPHTETPNHTRHNGNATRQPPAQEKKSQIKCNWNIPAILTAQKNQHAAFVIAFAIHIPNAWHRRYHLSTKKTAASLWCHRAAIRLGGDERDIRRPSTWREKGLHRSVSHDANTPRPVPGVMCGLREEVLGAPLCHTECPAGAVLDWVNGALRGETPSATPDHCAHALPSTPPPHLAIAQPPAHCPKKHTHVKAWQNIPREQSDSH</sequence>
<feature type="compositionally biased region" description="Polar residues" evidence="1">
    <location>
        <begin position="69"/>
        <end position="93"/>
    </location>
</feature>